<dbReference type="eggNOG" id="ENOG502S534">
    <property type="taxonomic scope" value="Eukaryota"/>
</dbReference>
<accession>F4RK80</accession>
<dbReference type="InterPro" id="IPR057514">
    <property type="entry name" value="NTF2_SigF"/>
</dbReference>
<dbReference type="InParanoid" id="F4RK80"/>
<dbReference type="OrthoDB" id="2344312at2759"/>
<dbReference type="HOGENOM" id="CLU_079426_2_0_1"/>
<dbReference type="VEuPathDB" id="FungiDB:MELLADRAFT_116341"/>
<evidence type="ECO:0000259" key="1">
    <source>
        <dbReference type="Pfam" id="PF24840"/>
    </source>
</evidence>
<protein>
    <recommendedName>
        <fullName evidence="1">SigF-like NTF2-like domain-containing protein</fullName>
    </recommendedName>
</protein>
<evidence type="ECO:0000313" key="2">
    <source>
        <dbReference type="EMBL" id="EGG07052.1"/>
    </source>
</evidence>
<keyword evidence="3" id="KW-1185">Reference proteome</keyword>
<reference evidence="3" key="1">
    <citation type="journal article" date="2011" name="Proc. Natl. Acad. Sci. U.S.A.">
        <title>Obligate biotrophy features unraveled by the genomic analysis of rust fungi.</title>
        <authorList>
            <person name="Duplessis S."/>
            <person name="Cuomo C.A."/>
            <person name="Lin Y.-C."/>
            <person name="Aerts A."/>
            <person name="Tisserant E."/>
            <person name="Veneault-Fourrey C."/>
            <person name="Joly D.L."/>
            <person name="Hacquard S."/>
            <person name="Amselem J."/>
            <person name="Cantarel B.L."/>
            <person name="Chiu R."/>
            <person name="Coutinho P.M."/>
            <person name="Feau N."/>
            <person name="Field M."/>
            <person name="Frey P."/>
            <person name="Gelhaye E."/>
            <person name="Goldberg J."/>
            <person name="Grabherr M.G."/>
            <person name="Kodira C.D."/>
            <person name="Kohler A."/>
            <person name="Kuees U."/>
            <person name="Lindquist E.A."/>
            <person name="Lucas S.M."/>
            <person name="Mago R."/>
            <person name="Mauceli E."/>
            <person name="Morin E."/>
            <person name="Murat C."/>
            <person name="Pangilinan J.L."/>
            <person name="Park R."/>
            <person name="Pearson M."/>
            <person name="Quesneville H."/>
            <person name="Rouhier N."/>
            <person name="Sakthikumar S."/>
            <person name="Salamov A.A."/>
            <person name="Schmutz J."/>
            <person name="Selles B."/>
            <person name="Shapiro H."/>
            <person name="Tanguay P."/>
            <person name="Tuskan G.A."/>
            <person name="Henrissat B."/>
            <person name="Van de Peer Y."/>
            <person name="Rouze P."/>
            <person name="Ellis J.G."/>
            <person name="Dodds P.N."/>
            <person name="Schein J.E."/>
            <person name="Zhong S."/>
            <person name="Hamelin R.C."/>
            <person name="Grigoriev I.V."/>
            <person name="Szabo L.J."/>
            <person name="Martin F."/>
        </authorList>
    </citation>
    <scope>NUCLEOTIDE SEQUENCE [LARGE SCALE GENOMIC DNA]</scope>
    <source>
        <strain evidence="3">98AG31 / pathotype 3-4-7</strain>
    </source>
</reference>
<dbReference type="PANTHER" id="PTHR35393:SF1">
    <property type="entry name" value="SNOAL-LIKE DOMAIN-CONTAINING PROTEIN"/>
    <property type="match status" value="1"/>
</dbReference>
<proteinExistence type="predicted"/>
<dbReference type="Pfam" id="PF24840">
    <property type="entry name" value="NTF2_SigF"/>
    <property type="match status" value="1"/>
</dbReference>
<sequence>MDNPVAEVEEVIRSVTEPYPASVLAANVEKYFTEDAVLRHPFLVAKGREAIKGIYKIVRVQTVNQKIDFHAVMFNEDKTQITIDLTEHMNTRLCSYRCSRVSIRLLVRLHLVQGTDRKYRIRKQEDNFSSDTGVVGILLPFMPGFSLLGSLVRVLIGFGIGKIGRFLLSRGWLGQ</sequence>
<dbReference type="AlphaFoldDB" id="F4RK80"/>
<dbReference type="PANTHER" id="PTHR35393">
    <property type="entry name" value="CHROMOSOME 1, WHOLE GENOME SHOTGUN SEQUENCE"/>
    <property type="match status" value="1"/>
</dbReference>
<gene>
    <name evidence="2" type="ORF">MELLADRAFT_116341</name>
</gene>
<name>F4RK80_MELLP</name>
<feature type="domain" description="SigF-like NTF2-like" evidence="1">
    <location>
        <begin position="1"/>
        <end position="172"/>
    </location>
</feature>
<evidence type="ECO:0000313" key="3">
    <source>
        <dbReference type="Proteomes" id="UP000001072"/>
    </source>
</evidence>
<dbReference type="GeneID" id="18925794"/>
<dbReference type="RefSeq" id="XP_007409494.1">
    <property type="nucleotide sequence ID" value="XM_007409432.1"/>
</dbReference>
<organism evidence="3">
    <name type="scientific">Melampsora larici-populina (strain 98AG31 / pathotype 3-4-7)</name>
    <name type="common">Poplar leaf rust fungus</name>
    <dbReference type="NCBI Taxonomy" id="747676"/>
    <lineage>
        <taxon>Eukaryota</taxon>
        <taxon>Fungi</taxon>
        <taxon>Dikarya</taxon>
        <taxon>Basidiomycota</taxon>
        <taxon>Pucciniomycotina</taxon>
        <taxon>Pucciniomycetes</taxon>
        <taxon>Pucciniales</taxon>
        <taxon>Melampsoraceae</taxon>
        <taxon>Melampsora</taxon>
    </lineage>
</organism>
<dbReference type="EMBL" id="GL883105">
    <property type="protein sequence ID" value="EGG07052.1"/>
    <property type="molecule type" value="Genomic_DNA"/>
</dbReference>
<dbReference type="Proteomes" id="UP000001072">
    <property type="component" value="Unassembled WGS sequence"/>
</dbReference>
<dbReference type="STRING" id="747676.F4RK80"/>
<dbReference type="KEGG" id="mlr:MELLADRAFT_116341"/>